<feature type="compositionally biased region" description="Gly residues" evidence="1">
    <location>
        <begin position="61"/>
        <end position="71"/>
    </location>
</feature>
<proteinExistence type="predicted"/>
<sequence>MSFWTKDAHWSVRRSQTPFGSLLRFADSSVGKYAGAYRDDDTLLLSERSYGDRPRKRNLGISGGGCIRRFS</sequence>
<keyword evidence="3" id="KW-1185">Reference proteome</keyword>
<dbReference type="HOGENOM" id="CLU_2740272_0_0_1"/>
<evidence type="ECO:0000313" key="3">
    <source>
        <dbReference type="Proteomes" id="UP000053593"/>
    </source>
</evidence>
<evidence type="ECO:0000256" key="1">
    <source>
        <dbReference type="SAM" id="MobiDB-lite"/>
    </source>
</evidence>
<dbReference type="Proteomes" id="UP000053593">
    <property type="component" value="Unassembled WGS sequence"/>
</dbReference>
<protein>
    <submittedName>
        <fullName evidence="2">Uncharacterized protein</fullName>
    </submittedName>
</protein>
<dbReference type="AlphaFoldDB" id="A0A0D0CX92"/>
<feature type="region of interest" description="Disordered" evidence="1">
    <location>
        <begin position="52"/>
        <end position="71"/>
    </location>
</feature>
<organism evidence="2 3">
    <name type="scientific">Collybiopsis luxurians FD-317 M1</name>
    <dbReference type="NCBI Taxonomy" id="944289"/>
    <lineage>
        <taxon>Eukaryota</taxon>
        <taxon>Fungi</taxon>
        <taxon>Dikarya</taxon>
        <taxon>Basidiomycota</taxon>
        <taxon>Agaricomycotina</taxon>
        <taxon>Agaricomycetes</taxon>
        <taxon>Agaricomycetidae</taxon>
        <taxon>Agaricales</taxon>
        <taxon>Marasmiineae</taxon>
        <taxon>Omphalotaceae</taxon>
        <taxon>Collybiopsis</taxon>
        <taxon>Collybiopsis luxurians</taxon>
    </lineage>
</organism>
<evidence type="ECO:0000313" key="2">
    <source>
        <dbReference type="EMBL" id="KIK60828.1"/>
    </source>
</evidence>
<gene>
    <name evidence="2" type="ORF">GYMLUDRAFT_596554</name>
</gene>
<dbReference type="EMBL" id="KN834773">
    <property type="protein sequence ID" value="KIK60828.1"/>
    <property type="molecule type" value="Genomic_DNA"/>
</dbReference>
<name>A0A0D0CX92_9AGAR</name>
<accession>A0A0D0CX92</accession>
<reference evidence="2 3" key="1">
    <citation type="submission" date="2014-04" db="EMBL/GenBank/DDBJ databases">
        <title>Evolutionary Origins and Diversification of the Mycorrhizal Mutualists.</title>
        <authorList>
            <consortium name="DOE Joint Genome Institute"/>
            <consortium name="Mycorrhizal Genomics Consortium"/>
            <person name="Kohler A."/>
            <person name="Kuo A."/>
            <person name="Nagy L.G."/>
            <person name="Floudas D."/>
            <person name="Copeland A."/>
            <person name="Barry K.W."/>
            <person name="Cichocki N."/>
            <person name="Veneault-Fourrey C."/>
            <person name="LaButti K."/>
            <person name="Lindquist E.A."/>
            <person name="Lipzen A."/>
            <person name="Lundell T."/>
            <person name="Morin E."/>
            <person name="Murat C."/>
            <person name="Riley R."/>
            <person name="Ohm R."/>
            <person name="Sun H."/>
            <person name="Tunlid A."/>
            <person name="Henrissat B."/>
            <person name="Grigoriev I.V."/>
            <person name="Hibbett D.S."/>
            <person name="Martin F."/>
        </authorList>
    </citation>
    <scope>NUCLEOTIDE SEQUENCE [LARGE SCALE GENOMIC DNA]</scope>
    <source>
        <strain evidence="2 3">FD-317 M1</strain>
    </source>
</reference>